<dbReference type="GO" id="GO:0033615">
    <property type="term" value="P:mitochondrial proton-transporting ATP synthase complex assembly"/>
    <property type="evidence" value="ECO:0007669"/>
    <property type="project" value="TreeGrafter"/>
</dbReference>
<dbReference type="Pfam" id="PF06644">
    <property type="entry name" value="ATP11"/>
    <property type="match status" value="1"/>
</dbReference>
<evidence type="ECO:0008006" key="8">
    <source>
        <dbReference type="Google" id="ProtNLM"/>
    </source>
</evidence>
<comment type="subcellular location">
    <subcellularLocation>
        <location evidence="1">Mitochondrion</location>
    </subcellularLocation>
</comment>
<dbReference type="Proteomes" id="UP001214603">
    <property type="component" value="Chromosome 9"/>
</dbReference>
<proteinExistence type="inferred from homology"/>
<evidence type="ECO:0000256" key="5">
    <source>
        <dbReference type="SAM" id="MobiDB-lite"/>
    </source>
</evidence>
<feature type="compositionally biased region" description="Basic and acidic residues" evidence="5">
    <location>
        <begin position="79"/>
        <end position="98"/>
    </location>
</feature>
<evidence type="ECO:0000313" key="7">
    <source>
        <dbReference type="Proteomes" id="UP001214603"/>
    </source>
</evidence>
<reference evidence="6" key="1">
    <citation type="submission" date="2023-03" db="EMBL/GenBank/DDBJ databases">
        <title>Mating type loci evolution in Malassezia.</title>
        <authorList>
            <person name="Coelho M.A."/>
        </authorList>
    </citation>
    <scope>NUCLEOTIDE SEQUENCE</scope>
    <source>
        <strain evidence="6">CBS 7876</strain>
    </source>
</reference>
<name>A0AAF0E2V6_9BASI</name>
<dbReference type="PANTHER" id="PTHR13126">
    <property type="entry name" value="CHAPERONE ATP11"/>
    <property type="match status" value="1"/>
</dbReference>
<keyword evidence="7" id="KW-1185">Reference proteome</keyword>
<dbReference type="AlphaFoldDB" id="A0AAF0E2V6"/>
<dbReference type="EMBL" id="CP119942">
    <property type="protein sequence ID" value="WFD04629.1"/>
    <property type="molecule type" value="Genomic_DNA"/>
</dbReference>
<keyword evidence="3" id="KW-0809">Transit peptide</keyword>
<protein>
    <recommendedName>
        <fullName evidence="8">ATP11-domain-containing protein</fullName>
    </recommendedName>
</protein>
<dbReference type="InterPro" id="IPR010591">
    <property type="entry name" value="ATP11"/>
</dbReference>
<feature type="region of interest" description="Disordered" evidence="5">
    <location>
        <begin position="79"/>
        <end position="115"/>
    </location>
</feature>
<gene>
    <name evidence="6" type="ORF">MOBT1_003343</name>
</gene>
<evidence type="ECO:0000313" key="6">
    <source>
        <dbReference type="EMBL" id="WFD04629.1"/>
    </source>
</evidence>
<evidence type="ECO:0000256" key="4">
    <source>
        <dbReference type="ARBA" id="ARBA00023128"/>
    </source>
</evidence>
<dbReference type="GO" id="GO:0005739">
    <property type="term" value="C:mitochondrion"/>
    <property type="evidence" value="ECO:0007669"/>
    <property type="project" value="UniProtKB-SubCell"/>
</dbReference>
<organism evidence="6 7">
    <name type="scientific">Malassezia obtusa</name>
    <dbReference type="NCBI Taxonomy" id="76774"/>
    <lineage>
        <taxon>Eukaryota</taxon>
        <taxon>Fungi</taxon>
        <taxon>Dikarya</taxon>
        <taxon>Basidiomycota</taxon>
        <taxon>Ustilaginomycotina</taxon>
        <taxon>Malasseziomycetes</taxon>
        <taxon>Malasseziales</taxon>
        <taxon>Malasseziaceae</taxon>
        <taxon>Malassezia</taxon>
    </lineage>
</organism>
<keyword evidence="4" id="KW-0496">Mitochondrion</keyword>
<accession>A0AAF0E2V6</accession>
<evidence type="ECO:0000256" key="2">
    <source>
        <dbReference type="ARBA" id="ARBA00009116"/>
    </source>
</evidence>
<evidence type="ECO:0000256" key="3">
    <source>
        <dbReference type="ARBA" id="ARBA00022946"/>
    </source>
</evidence>
<sequence length="363" mass="41295">MFALRAVRPLRIAAPLRASFRVRTYASDADSLLDRLTKDAAPGETVEDKRRAKFDQYNQKLAAKAQERGLDSVEELAKKHREEEVAKRKQEREERARAYADQVAAETAAKQGSVEERDLALQERLRLRREQEEARKLQSDMGESQSGPVKPLSSFLDVEKIKQESPENITKLWAGYHTLRGKLSAVIPASTYTRLIETARKYPQFVIPLPKTESVVDGEAESAFEMQFLQWAFLARPTSVSTASAPPSAVLYTSLAEYKLRQEFAQPALVLTHYTDLVESKGIVLMRGDVTERQTAESDEVKQVISQKEAQLLALCTQRFYNMDWSQHPSADEELRRELLRTFHQDPEAFSLEKLLEASFKFG</sequence>
<dbReference type="PANTHER" id="PTHR13126:SF0">
    <property type="entry name" value="ATP SYNTHASE MITOCHONDRIAL F1 COMPLEX ASSEMBLY FACTOR 1"/>
    <property type="match status" value="1"/>
</dbReference>
<evidence type="ECO:0000256" key="1">
    <source>
        <dbReference type="ARBA" id="ARBA00004173"/>
    </source>
</evidence>
<comment type="similarity">
    <text evidence="2">Belongs to the ATP11 family.</text>
</comment>